<feature type="transmembrane region" description="Helical" evidence="2">
    <location>
        <begin position="50"/>
        <end position="67"/>
    </location>
</feature>
<organism evidence="3 4">
    <name type="scientific">Cochliobolus heterostrophus (strain C5 / ATCC 48332 / race O)</name>
    <name type="common">Southern corn leaf blight fungus</name>
    <name type="synonym">Bipolaris maydis</name>
    <dbReference type="NCBI Taxonomy" id="701091"/>
    <lineage>
        <taxon>Eukaryota</taxon>
        <taxon>Fungi</taxon>
        <taxon>Dikarya</taxon>
        <taxon>Ascomycota</taxon>
        <taxon>Pezizomycotina</taxon>
        <taxon>Dothideomycetes</taxon>
        <taxon>Pleosporomycetidae</taxon>
        <taxon>Pleosporales</taxon>
        <taxon>Pleosporineae</taxon>
        <taxon>Pleosporaceae</taxon>
        <taxon>Bipolaris</taxon>
    </lineage>
</organism>
<feature type="compositionally biased region" description="Low complexity" evidence="1">
    <location>
        <begin position="115"/>
        <end position="128"/>
    </location>
</feature>
<dbReference type="AlphaFoldDB" id="M2TER5"/>
<keyword evidence="4" id="KW-1185">Reference proteome</keyword>
<evidence type="ECO:0000313" key="4">
    <source>
        <dbReference type="Proteomes" id="UP000016936"/>
    </source>
</evidence>
<dbReference type="Proteomes" id="UP000016936">
    <property type="component" value="Unassembled WGS sequence"/>
</dbReference>
<name>M2TER5_COCH5</name>
<sequence length="180" mass="19604">MPLQSGIFTINRNILIGLISSIITAALGYGVRLLLLNYLEYDVFTNLDNLIPSFSYFCSLGGIRFVINEFLKENTFLTYHCGGNRAVSNPTAGSGSLPVGINPAGYSPMQAPNEPGISSSGPAGSSGALVTDERSKLQERIFKIEGKLSYCREQVEGARQDLDEVVSRRPMYIESGNEEQ</sequence>
<keyword evidence="2" id="KW-0812">Transmembrane</keyword>
<reference evidence="4" key="2">
    <citation type="journal article" date="2013" name="PLoS Genet.">
        <title>Comparative genome structure, secondary metabolite, and effector coding capacity across Cochliobolus pathogens.</title>
        <authorList>
            <person name="Condon B.J."/>
            <person name="Leng Y."/>
            <person name="Wu D."/>
            <person name="Bushley K.E."/>
            <person name="Ohm R.A."/>
            <person name="Otillar R."/>
            <person name="Martin J."/>
            <person name="Schackwitz W."/>
            <person name="Grimwood J."/>
            <person name="MohdZainudin N."/>
            <person name="Xue C."/>
            <person name="Wang R."/>
            <person name="Manning V.A."/>
            <person name="Dhillon B."/>
            <person name="Tu Z.J."/>
            <person name="Steffenson B.J."/>
            <person name="Salamov A."/>
            <person name="Sun H."/>
            <person name="Lowry S."/>
            <person name="LaButti K."/>
            <person name="Han J."/>
            <person name="Copeland A."/>
            <person name="Lindquist E."/>
            <person name="Barry K."/>
            <person name="Schmutz J."/>
            <person name="Baker S.E."/>
            <person name="Ciuffetti L.M."/>
            <person name="Grigoriev I.V."/>
            <person name="Zhong S."/>
            <person name="Turgeon B.G."/>
        </authorList>
    </citation>
    <scope>NUCLEOTIDE SEQUENCE [LARGE SCALE GENOMIC DNA]</scope>
    <source>
        <strain evidence="4">C5 / ATCC 48332 / race O</strain>
    </source>
</reference>
<dbReference type="EMBL" id="KB445594">
    <property type="protein sequence ID" value="EMD85014.1"/>
    <property type="molecule type" value="Genomic_DNA"/>
</dbReference>
<keyword evidence="2" id="KW-1133">Transmembrane helix</keyword>
<reference evidence="3 4" key="1">
    <citation type="journal article" date="2012" name="PLoS Pathog.">
        <title>Diverse lifestyles and strategies of plant pathogenesis encoded in the genomes of eighteen Dothideomycetes fungi.</title>
        <authorList>
            <person name="Ohm R.A."/>
            <person name="Feau N."/>
            <person name="Henrissat B."/>
            <person name="Schoch C.L."/>
            <person name="Horwitz B.A."/>
            <person name="Barry K.W."/>
            <person name="Condon B.J."/>
            <person name="Copeland A.C."/>
            <person name="Dhillon B."/>
            <person name="Glaser F."/>
            <person name="Hesse C.N."/>
            <person name="Kosti I."/>
            <person name="LaButti K."/>
            <person name="Lindquist E.A."/>
            <person name="Lucas S."/>
            <person name="Salamov A.A."/>
            <person name="Bradshaw R.E."/>
            <person name="Ciuffetti L."/>
            <person name="Hamelin R.C."/>
            <person name="Kema G.H.J."/>
            <person name="Lawrence C."/>
            <person name="Scott J.A."/>
            <person name="Spatafora J.W."/>
            <person name="Turgeon B.G."/>
            <person name="de Wit P.J.G.M."/>
            <person name="Zhong S."/>
            <person name="Goodwin S.B."/>
            <person name="Grigoriev I.V."/>
        </authorList>
    </citation>
    <scope>NUCLEOTIDE SEQUENCE [LARGE SCALE GENOMIC DNA]</scope>
    <source>
        <strain evidence="4">C5 / ATCC 48332 / race O</strain>
    </source>
</reference>
<evidence type="ECO:0000256" key="1">
    <source>
        <dbReference type="SAM" id="MobiDB-lite"/>
    </source>
</evidence>
<evidence type="ECO:0000313" key="3">
    <source>
        <dbReference type="EMBL" id="EMD85014.1"/>
    </source>
</evidence>
<accession>M2TER5</accession>
<dbReference type="HOGENOM" id="CLU_1499745_0_0_1"/>
<gene>
    <name evidence="3" type="ORF">COCHEDRAFT_1035798</name>
</gene>
<keyword evidence="2" id="KW-0472">Membrane</keyword>
<evidence type="ECO:0000256" key="2">
    <source>
        <dbReference type="SAM" id="Phobius"/>
    </source>
</evidence>
<dbReference type="OrthoDB" id="10290155at2759"/>
<protein>
    <submittedName>
        <fullName evidence="3">Uncharacterized protein</fullName>
    </submittedName>
</protein>
<proteinExistence type="predicted"/>
<feature type="region of interest" description="Disordered" evidence="1">
    <location>
        <begin position="110"/>
        <end position="132"/>
    </location>
</feature>
<feature type="transmembrane region" description="Helical" evidence="2">
    <location>
        <begin position="12"/>
        <end position="30"/>
    </location>
</feature>